<accession>A0A084BAA9</accession>
<reference evidence="2 3" key="1">
    <citation type="journal article" date="2014" name="BMC Genomics">
        <title>Comparative genome sequencing reveals chemotype-specific gene clusters in the toxigenic black mold Stachybotrys.</title>
        <authorList>
            <person name="Semeiks J."/>
            <person name="Borek D."/>
            <person name="Otwinowski Z."/>
            <person name="Grishin N.V."/>
        </authorList>
    </citation>
    <scope>NUCLEOTIDE SEQUENCE [LARGE SCALE GENOMIC DNA]</scope>
    <source>
        <strain evidence="3">CBS 109288 / IBT 7711</strain>
    </source>
</reference>
<dbReference type="PANTHER" id="PTHR38787">
    <property type="entry name" value="REGULATORY P DOMAIN-CONTAINING PROTEIN"/>
    <property type="match status" value="1"/>
</dbReference>
<evidence type="ECO:0008006" key="4">
    <source>
        <dbReference type="Google" id="ProtNLM"/>
    </source>
</evidence>
<proteinExistence type="predicted"/>
<evidence type="ECO:0000256" key="1">
    <source>
        <dbReference type="SAM" id="SignalP"/>
    </source>
</evidence>
<dbReference type="HOGENOM" id="CLU_031217_0_0_1"/>
<feature type="signal peptide" evidence="1">
    <location>
        <begin position="1"/>
        <end position="19"/>
    </location>
</feature>
<evidence type="ECO:0000313" key="3">
    <source>
        <dbReference type="Proteomes" id="UP000028045"/>
    </source>
</evidence>
<dbReference type="NCBIfam" id="TIGR04312">
    <property type="entry name" value="choice_anch_B"/>
    <property type="match status" value="1"/>
</dbReference>
<name>A0A084BAA9_STACB</name>
<evidence type="ECO:0000313" key="2">
    <source>
        <dbReference type="EMBL" id="KEY74488.1"/>
    </source>
</evidence>
<dbReference type="EMBL" id="KL647570">
    <property type="protein sequence ID" value="KEY74488.1"/>
    <property type="molecule type" value="Genomic_DNA"/>
</dbReference>
<dbReference type="GO" id="GO:0005576">
    <property type="term" value="C:extracellular region"/>
    <property type="evidence" value="ECO:0007669"/>
    <property type="project" value="TreeGrafter"/>
</dbReference>
<dbReference type="InterPro" id="IPR027589">
    <property type="entry name" value="Choice_anch_B"/>
</dbReference>
<keyword evidence="3" id="KW-1185">Reference proteome</keyword>
<organism evidence="2 3">
    <name type="scientific">Stachybotrys chartarum (strain CBS 109288 / IBT 7711)</name>
    <name type="common">Toxic black mold</name>
    <name type="synonym">Stilbospora chartarum</name>
    <dbReference type="NCBI Taxonomy" id="1280523"/>
    <lineage>
        <taxon>Eukaryota</taxon>
        <taxon>Fungi</taxon>
        <taxon>Dikarya</taxon>
        <taxon>Ascomycota</taxon>
        <taxon>Pezizomycotina</taxon>
        <taxon>Sordariomycetes</taxon>
        <taxon>Hypocreomycetidae</taxon>
        <taxon>Hypocreales</taxon>
        <taxon>Stachybotryaceae</taxon>
        <taxon>Stachybotrys</taxon>
    </lineage>
</organism>
<gene>
    <name evidence="2" type="ORF">S7711_04520</name>
</gene>
<sequence length="444" mass="48483">MKSIFTAYVSALLVGHALAESMTVLKELKLKEWAEESAAGAFDLDRYEVLQAATTCTNGRAGEYQCSNIDMMAFLRHQDMGSSTRTGNDIWGWTSSTGREFGIVGQTDGTAFVEVLSDGSLVYLGRLPTQTVNSSWRDMKVIGNHVYIGAESSNHGLQIFDMTKLLTVDPASPRVFSISLDLTAHFRGFGNSHNIVAHEETNMIYAVGTGSSAGCRGGLFMVDVSSPANPTSPGCLSAGGYVHDAQCVIYAGPDTRYTGREICFNYNEDSLDITDVTSKTRPVTISSTSYNGVSYTHQGWLADPEMRFLLLDDELDEQRRRGPAANQRTTTYIVDISDLTRPVFTGTYQSPAIAIDHNQYVIDGISYQANYGSGLRMINVTSLSSDRTGSSITEVGFFDCYPEDDGVGGRAAFTGTWSVYPYFNSGYILLNSIERGVFSLRYTA</sequence>
<dbReference type="Proteomes" id="UP000028045">
    <property type="component" value="Unassembled WGS sequence"/>
</dbReference>
<dbReference type="InterPro" id="IPR013211">
    <property type="entry name" value="LVIVD"/>
</dbReference>
<keyword evidence="1" id="KW-0732">Signal</keyword>
<dbReference type="AlphaFoldDB" id="A0A084BAA9"/>
<dbReference type="OrthoDB" id="2099887at2759"/>
<dbReference type="Pfam" id="PF08309">
    <property type="entry name" value="LVIVD"/>
    <property type="match status" value="2"/>
</dbReference>
<protein>
    <recommendedName>
        <fullName evidence="4">Regulatory P domain-containing protein</fullName>
    </recommendedName>
</protein>
<dbReference type="PANTHER" id="PTHR38787:SF1">
    <property type="entry name" value="REGULATORY P DOMAIN-CONTAINING PROTEIN"/>
    <property type="match status" value="1"/>
</dbReference>
<feature type="chain" id="PRO_5001771921" description="Regulatory P domain-containing protein" evidence="1">
    <location>
        <begin position="20"/>
        <end position="444"/>
    </location>
</feature>